<dbReference type="PANTHER" id="PTHR11203">
    <property type="entry name" value="CLEAVAGE AND POLYADENYLATION SPECIFICITY FACTOR FAMILY MEMBER"/>
    <property type="match status" value="1"/>
</dbReference>
<proteinExistence type="predicted"/>
<keyword evidence="6" id="KW-1185">Reference proteome</keyword>
<dbReference type="Pfam" id="PF00753">
    <property type="entry name" value="Lactamase_B"/>
    <property type="match status" value="1"/>
</dbReference>
<dbReference type="InterPro" id="IPR050698">
    <property type="entry name" value="MBL"/>
</dbReference>
<dbReference type="Pfam" id="PF10996">
    <property type="entry name" value="Beta-Casp"/>
    <property type="match status" value="1"/>
</dbReference>
<evidence type="ECO:0000256" key="1">
    <source>
        <dbReference type="ARBA" id="ARBA00022801"/>
    </source>
</evidence>
<evidence type="ECO:0000259" key="3">
    <source>
        <dbReference type="SMART" id="SM00849"/>
    </source>
</evidence>
<dbReference type="OrthoDB" id="9803916at2"/>
<dbReference type="SMART" id="SM01027">
    <property type="entry name" value="Beta-Casp"/>
    <property type="match status" value="1"/>
</dbReference>
<name>W0ECV3_9FIRM</name>
<dbReference type="GO" id="GO:0016787">
    <property type="term" value="F:hydrolase activity"/>
    <property type="evidence" value="ECO:0007669"/>
    <property type="project" value="UniProtKB-KW"/>
</dbReference>
<feature type="region of interest" description="Disordered" evidence="2">
    <location>
        <begin position="486"/>
        <end position="507"/>
    </location>
</feature>
<evidence type="ECO:0000313" key="6">
    <source>
        <dbReference type="Proteomes" id="UP000010847"/>
    </source>
</evidence>
<dbReference type="CDD" id="cd16295">
    <property type="entry name" value="TTHA0252-CPSF-like_MBL-fold"/>
    <property type="match status" value="1"/>
</dbReference>
<dbReference type="InterPro" id="IPR036866">
    <property type="entry name" value="RibonucZ/Hydroxyglut_hydro"/>
</dbReference>
<dbReference type="InterPro" id="IPR001279">
    <property type="entry name" value="Metallo-B-lactamas"/>
</dbReference>
<dbReference type="AlphaFoldDB" id="W0ECV3"/>
<dbReference type="eggNOG" id="COG1236">
    <property type="taxonomic scope" value="Bacteria"/>
</dbReference>
<protein>
    <submittedName>
        <fullName evidence="5">Metallo-beta-lactamase</fullName>
    </submittedName>
</protein>
<dbReference type="GO" id="GO:0004521">
    <property type="term" value="F:RNA endonuclease activity"/>
    <property type="evidence" value="ECO:0007669"/>
    <property type="project" value="TreeGrafter"/>
</dbReference>
<dbReference type="InterPro" id="IPR011108">
    <property type="entry name" value="RMMBL"/>
</dbReference>
<evidence type="ECO:0000256" key="2">
    <source>
        <dbReference type="SAM" id="MobiDB-lite"/>
    </source>
</evidence>
<dbReference type="SMART" id="SM00849">
    <property type="entry name" value="Lactamase_B"/>
    <property type="match status" value="1"/>
</dbReference>
<dbReference type="Pfam" id="PF07521">
    <property type="entry name" value="RMMBL"/>
    <property type="match status" value="1"/>
</dbReference>
<keyword evidence="1" id="KW-0378">Hydrolase</keyword>
<dbReference type="Gene3D" id="3.60.15.10">
    <property type="entry name" value="Ribonuclease Z/Hydroxyacylglutathione hydrolase-like"/>
    <property type="match status" value="1"/>
</dbReference>
<dbReference type="KEGG" id="dmt:DESME_07375"/>
<dbReference type="STRING" id="871968.DESME_07375"/>
<dbReference type="HOGENOM" id="CLU_009673_5_2_9"/>
<dbReference type="RefSeq" id="WP_006715408.1">
    <property type="nucleotide sequence ID" value="NZ_CP007032.1"/>
</dbReference>
<evidence type="ECO:0000259" key="4">
    <source>
        <dbReference type="SMART" id="SM01027"/>
    </source>
</evidence>
<dbReference type="SUPFAM" id="SSF56281">
    <property type="entry name" value="Metallo-hydrolase/oxidoreductase"/>
    <property type="match status" value="1"/>
</dbReference>
<dbReference type="Gene3D" id="3.40.50.10890">
    <property type="match status" value="1"/>
</dbReference>
<dbReference type="EMBL" id="CP007032">
    <property type="protein sequence ID" value="AHF06906.1"/>
    <property type="molecule type" value="Genomic_DNA"/>
</dbReference>
<accession>W0ECV3</accession>
<dbReference type="Proteomes" id="UP000010847">
    <property type="component" value="Chromosome"/>
</dbReference>
<dbReference type="InterPro" id="IPR022712">
    <property type="entry name" value="Beta_Casp"/>
</dbReference>
<reference evidence="5 6" key="1">
    <citation type="submission" date="2013-12" db="EMBL/GenBank/DDBJ databases">
        <authorList>
            <consortium name="DOE Joint Genome Institute"/>
            <person name="Smidt H."/>
            <person name="Huntemann M."/>
            <person name="Han J."/>
            <person name="Chen A."/>
            <person name="Kyrpides N."/>
            <person name="Mavromatis K."/>
            <person name="Markowitz V."/>
            <person name="Palaniappan K."/>
            <person name="Ivanova N."/>
            <person name="Schaumberg A."/>
            <person name="Pati A."/>
            <person name="Liolios K."/>
            <person name="Nordberg H.P."/>
            <person name="Cantor M.N."/>
            <person name="Hua S.X."/>
            <person name="Woyke T."/>
        </authorList>
    </citation>
    <scope>NUCLEOTIDE SEQUENCE [LARGE SCALE GENOMIC DNA]</scope>
    <source>
        <strain evidence="6">DSM 15288</strain>
    </source>
</reference>
<gene>
    <name evidence="5" type="ORF">DESME_07375</name>
</gene>
<organism evidence="5 6">
    <name type="scientific">Desulfitobacterium metallireducens DSM 15288</name>
    <dbReference type="NCBI Taxonomy" id="871968"/>
    <lineage>
        <taxon>Bacteria</taxon>
        <taxon>Bacillati</taxon>
        <taxon>Bacillota</taxon>
        <taxon>Clostridia</taxon>
        <taxon>Eubacteriales</taxon>
        <taxon>Desulfitobacteriaceae</taxon>
        <taxon>Desulfitobacterium</taxon>
    </lineage>
</organism>
<evidence type="ECO:0000313" key="5">
    <source>
        <dbReference type="EMBL" id="AHF06906.1"/>
    </source>
</evidence>
<dbReference type="PANTHER" id="PTHR11203:SF37">
    <property type="entry name" value="INTEGRATOR COMPLEX SUBUNIT 11"/>
    <property type="match status" value="1"/>
</dbReference>
<feature type="domain" description="Metallo-beta-lactamase" evidence="3">
    <location>
        <begin position="13"/>
        <end position="237"/>
    </location>
</feature>
<sequence>MKISFFGAAQVVTGSSYLIELNGFRLLIDCGLFQGNKTLKELNYNDFPYNPADIDALILTHAHTDHSGLIPKLIKYGFKGKIWTTLETVKLCSVMLPDSGHIQEMEVERLNRKRKRAGLELLTPIYTSDEALEAIRFFQPVNYQDTIELAPGVSFTLYDAGHILGSAHIFLEVEEPGFHKKIVFSGDIGNQNQPYIQNPQILSDADIVVMETTYGARLHNEKANRTEQLANVIRSSHKLGGNLIIPAFAIERTQDLLYYIHELQTSNEIPILPIYVDSPLAISATKIFQTNSAHFDAETQALLTKGDSPLMMSNLHFSQTTEDSMDLNEIEGGAIIIAASGMADAGRIKHHLKHNLWRENATVLFVGYQAEGTLGRRIIEGADEVTIHGEKVAVRARIMRIEGFSAHADQAELMDWLACLGTQAEKIILVHGELDSQNVFSELVEKKFGKKPMIPQLGETFSFKAENMERILPDYPWLRSLPVASPNVNPPEDKSPTLSPNKSERRVSQALVNRAYLRLRHKLKALIDQGQRTHHLDQVLAQLDAISRWLDDQQPKKH</sequence>
<feature type="domain" description="Beta-Casp" evidence="4">
    <location>
        <begin position="253"/>
        <end position="378"/>
    </location>
</feature>